<sequence length="146" mass="16699">MQDTDYTPEAEALFERLAKRYGLEFVVEDGVPMEVCWTFPVQPHLSRPITLGLQNLDELNFGVGELWTYFFPFPDHAERFERIVGSWIEGNGRVAVTGGKSCNLQLLEGAEWQTVYSQNGCVWFFWMTPKRYLMNETPPASPADGL</sequence>
<evidence type="ECO:0000313" key="2">
    <source>
        <dbReference type="Proteomes" id="UP001213664"/>
    </source>
</evidence>
<dbReference type="EMBL" id="CP119326">
    <property type="protein sequence ID" value="WEK39756.1"/>
    <property type="molecule type" value="Genomic_DNA"/>
</dbReference>
<name>A0AAJ6BLN7_9CAUL</name>
<protein>
    <submittedName>
        <fullName evidence="1">Uncharacterized protein</fullName>
    </submittedName>
</protein>
<dbReference type="AlphaFoldDB" id="A0AAJ6BLN7"/>
<dbReference type="Proteomes" id="UP001213664">
    <property type="component" value="Chromosome"/>
</dbReference>
<reference evidence="1" key="1">
    <citation type="submission" date="2023-03" db="EMBL/GenBank/DDBJ databases">
        <title>Andean soil-derived lignocellulolytic bacterial consortium as a source of novel taxa and putative plastic-active enzymes.</title>
        <authorList>
            <person name="Diaz-Garcia L."/>
            <person name="Chuvochina M."/>
            <person name="Feuerriegel G."/>
            <person name="Bunk B."/>
            <person name="Sproer C."/>
            <person name="Streit W.R."/>
            <person name="Rodriguez L.M."/>
            <person name="Overmann J."/>
            <person name="Jimenez D.J."/>
        </authorList>
    </citation>
    <scope>NUCLEOTIDE SEQUENCE</scope>
    <source>
        <strain evidence="1">MAG 833</strain>
    </source>
</reference>
<organism evidence="1 2">
    <name type="scientific">Candidatus Brevundimonas colombiensis</name>
    <dbReference type="NCBI Taxonomy" id="3121376"/>
    <lineage>
        <taxon>Bacteria</taxon>
        <taxon>Pseudomonadati</taxon>
        <taxon>Pseudomonadota</taxon>
        <taxon>Alphaproteobacteria</taxon>
        <taxon>Caulobacterales</taxon>
        <taxon>Caulobacteraceae</taxon>
        <taxon>Brevundimonas</taxon>
    </lineage>
</organism>
<evidence type="ECO:0000313" key="1">
    <source>
        <dbReference type="EMBL" id="WEK39756.1"/>
    </source>
</evidence>
<gene>
    <name evidence="1" type="ORF">P0Y50_14660</name>
</gene>
<accession>A0AAJ6BLN7</accession>
<proteinExistence type="predicted"/>